<dbReference type="Proteomes" id="UP001172102">
    <property type="component" value="Unassembled WGS sequence"/>
</dbReference>
<reference evidence="1" key="1">
    <citation type="submission" date="2023-06" db="EMBL/GenBank/DDBJ databases">
        <title>Genome-scale phylogeny and comparative genomics of the fungal order Sordariales.</title>
        <authorList>
            <consortium name="Lawrence Berkeley National Laboratory"/>
            <person name="Hensen N."/>
            <person name="Bonometti L."/>
            <person name="Westerberg I."/>
            <person name="Brannstrom I.O."/>
            <person name="Guillou S."/>
            <person name="Cros-Aarteil S."/>
            <person name="Calhoun S."/>
            <person name="Haridas S."/>
            <person name="Kuo A."/>
            <person name="Mondo S."/>
            <person name="Pangilinan J."/>
            <person name="Riley R."/>
            <person name="Labutti K."/>
            <person name="Andreopoulos B."/>
            <person name="Lipzen A."/>
            <person name="Chen C."/>
            <person name="Yanf M."/>
            <person name="Daum C."/>
            <person name="Ng V."/>
            <person name="Clum A."/>
            <person name="Steindorff A."/>
            <person name="Ohm R."/>
            <person name="Martin F."/>
            <person name="Silar P."/>
            <person name="Natvig D."/>
            <person name="Lalanne C."/>
            <person name="Gautier V."/>
            <person name="Ament-Velasquez S.L."/>
            <person name="Kruys A."/>
            <person name="Hutchinson M.I."/>
            <person name="Powell A.J."/>
            <person name="Barry K."/>
            <person name="Miller A.N."/>
            <person name="Grigoriev I.V."/>
            <person name="Debuchy R."/>
            <person name="Gladieux P."/>
            <person name="Thoren M.H."/>
            <person name="Johannesson H."/>
        </authorList>
    </citation>
    <scope>NUCLEOTIDE SEQUENCE</scope>
    <source>
        <strain evidence="1">SMH4607-1</strain>
    </source>
</reference>
<accession>A0AA40DFG9</accession>
<evidence type="ECO:0000313" key="1">
    <source>
        <dbReference type="EMBL" id="KAK0701120.1"/>
    </source>
</evidence>
<dbReference type="AlphaFoldDB" id="A0AA40DFG9"/>
<keyword evidence="2" id="KW-1185">Reference proteome</keyword>
<feature type="non-terminal residue" evidence="1">
    <location>
        <position position="148"/>
    </location>
</feature>
<gene>
    <name evidence="1" type="ORF">B0H67DRAFT_595868</name>
</gene>
<protein>
    <submittedName>
        <fullName evidence="1">Uncharacterized protein</fullName>
    </submittedName>
</protein>
<sequence length="148" mass="16186">MLLALSSSPSSKPSAGPSPARLTIISAALTLNAKFPERAATPLLASFDDPRTFDRQERYQTSKLLAHMFMWNLVDYVSADDVIVNLADLPGSKAPSSCATAPGLLFALRSKSLVLRVARPGLVRRVMWMLLSTRQGGAWVFFDELEHP</sequence>
<name>A0AA40DFG9_9PEZI</name>
<dbReference type="EMBL" id="JAUKUA010000011">
    <property type="protein sequence ID" value="KAK0701120.1"/>
    <property type="molecule type" value="Genomic_DNA"/>
</dbReference>
<proteinExistence type="predicted"/>
<evidence type="ECO:0000313" key="2">
    <source>
        <dbReference type="Proteomes" id="UP001172102"/>
    </source>
</evidence>
<organism evidence="1 2">
    <name type="scientific">Lasiosphaeris hirsuta</name>
    <dbReference type="NCBI Taxonomy" id="260670"/>
    <lineage>
        <taxon>Eukaryota</taxon>
        <taxon>Fungi</taxon>
        <taxon>Dikarya</taxon>
        <taxon>Ascomycota</taxon>
        <taxon>Pezizomycotina</taxon>
        <taxon>Sordariomycetes</taxon>
        <taxon>Sordariomycetidae</taxon>
        <taxon>Sordariales</taxon>
        <taxon>Lasiosphaeriaceae</taxon>
        <taxon>Lasiosphaeris</taxon>
    </lineage>
</organism>
<comment type="caution">
    <text evidence="1">The sequence shown here is derived from an EMBL/GenBank/DDBJ whole genome shotgun (WGS) entry which is preliminary data.</text>
</comment>